<evidence type="ECO:0000313" key="2">
    <source>
        <dbReference type="Proteomes" id="UP001140234"/>
    </source>
</evidence>
<protein>
    <submittedName>
        <fullName evidence="1">Uncharacterized protein</fullName>
    </submittedName>
</protein>
<evidence type="ECO:0000313" key="1">
    <source>
        <dbReference type="EMBL" id="KAJ2771335.1"/>
    </source>
</evidence>
<proteinExistence type="predicted"/>
<reference evidence="1" key="1">
    <citation type="submission" date="2022-07" db="EMBL/GenBank/DDBJ databases">
        <title>Phylogenomic reconstructions and comparative analyses of Kickxellomycotina fungi.</title>
        <authorList>
            <person name="Reynolds N.K."/>
            <person name="Stajich J.E."/>
            <person name="Barry K."/>
            <person name="Grigoriev I.V."/>
            <person name="Crous P."/>
            <person name="Smith M.E."/>
        </authorList>
    </citation>
    <scope>NUCLEOTIDE SEQUENCE</scope>
    <source>
        <strain evidence="1">CBS 109366</strain>
    </source>
</reference>
<keyword evidence="2" id="KW-1185">Reference proteome</keyword>
<comment type="caution">
    <text evidence="1">The sequence shown here is derived from an EMBL/GenBank/DDBJ whole genome shotgun (WGS) entry which is preliminary data.</text>
</comment>
<gene>
    <name evidence="1" type="ORF">IWQ57_002262</name>
</gene>
<organism evidence="1 2">
    <name type="scientific">Coemansia nantahalensis</name>
    <dbReference type="NCBI Taxonomy" id="2789366"/>
    <lineage>
        <taxon>Eukaryota</taxon>
        <taxon>Fungi</taxon>
        <taxon>Fungi incertae sedis</taxon>
        <taxon>Zoopagomycota</taxon>
        <taxon>Kickxellomycotina</taxon>
        <taxon>Kickxellomycetes</taxon>
        <taxon>Kickxellales</taxon>
        <taxon>Kickxellaceae</taxon>
        <taxon>Coemansia</taxon>
    </lineage>
</organism>
<sequence length="710" mass="76568">MSDVDSKDGPLKKKAASLLRFFGKGGARGKAAAATEAEAPAERSLVAFKNGRLALAEKKLGLERHPSVVAAVFGFHQFVAQRRQEDGMGGLPISSIPREHWPLVAMLVQERDAAMPSLARSIETQLCPVLFGEDGASHAGILAAGVVESTIEQLAESRNYGVPLDEVQRASHGCLDETPPALSINRWEVKDAELLPSDVRAVVLKRRSLREDARAECVQWFRSLAAEAREQLLQLLPAEQRDGARGYYASTFLPFNIRHNTEMFRPRQPASFDSRRIDRILAATPGAGGAAPAAPHIPELLRELARSSKAAAVAAAPGAGAASTVCDGLDLDEGEVHLMRLRTQRMKLVQFHGTRRPGYFGTWSRGIRHVSGRRPFAQDTAELDYSVDSDADWGADDEEGEELRSEDEDDEDEDDEDFDDEGGFVVGDSEALPRTHRRSSLDMDGESGSEGSDFDSDDELEEINPDEEVCDDDMDVDDEADCSSAPAGASTAPDRGLAKPKQHRHKDGDAHRPQQRKQVVPLTPVVVGLIQDVDMDICGEGADGLEARTRVLAHLAVVVVDGELPLSIDADSSDVCEAKKKADGASGAGHEDASDGTRRGKVITDEDLCALARVVHGSSLGVSRLVEELKQLIPEATKAQIERLIHEHARKEKRPPTTRPLWYVSADLVGRVQTLRLTGSAVSAPAVGGVAVPLDASEAAAKRQKTDVGA</sequence>
<accession>A0ACC1K170</accession>
<dbReference type="Proteomes" id="UP001140234">
    <property type="component" value="Unassembled WGS sequence"/>
</dbReference>
<dbReference type="EMBL" id="JANBUJ010000555">
    <property type="protein sequence ID" value="KAJ2771335.1"/>
    <property type="molecule type" value="Genomic_DNA"/>
</dbReference>
<name>A0ACC1K170_9FUNG</name>